<sequence length="158" mass="17589">MREYAVIHEFSCSVESAMSLQIFCLCLSNFTQIFIAFSTVLGFHSGGNGMSAVGRAIIAILNLSSFFAVAGFALGVSQEDENTRQKMEEIAFDLSLSEETEKQGKVLYRFINLKKKLIFSAWGVFSFTRGFLLTSIGVLNTYNLLLLQLDTYHGNLDN</sequence>
<protein>
    <submittedName>
        <fullName evidence="7">Uncharacterized protein</fullName>
    </submittedName>
</protein>
<evidence type="ECO:0000313" key="7">
    <source>
        <dbReference type="EMBL" id="GBN96950.1"/>
    </source>
</evidence>
<evidence type="ECO:0000256" key="4">
    <source>
        <dbReference type="ARBA" id="ARBA00022989"/>
    </source>
</evidence>
<dbReference type="AlphaFoldDB" id="A0A4Y2TAE5"/>
<accession>A0A4Y2TAE5</accession>
<keyword evidence="3 6" id="KW-0812">Transmembrane</keyword>
<evidence type="ECO:0000256" key="3">
    <source>
        <dbReference type="ARBA" id="ARBA00022692"/>
    </source>
</evidence>
<evidence type="ECO:0000256" key="1">
    <source>
        <dbReference type="ARBA" id="ARBA00004651"/>
    </source>
</evidence>
<organism evidence="7 8">
    <name type="scientific">Araneus ventricosus</name>
    <name type="common">Orbweaver spider</name>
    <name type="synonym">Epeira ventricosa</name>
    <dbReference type="NCBI Taxonomy" id="182803"/>
    <lineage>
        <taxon>Eukaryota</taxon>
        <taxon>Metazoa</taxon>
        <taxon>Ecdysozoa</taxon>
        <taxon>Arthropoda</taxon>
        <taxon>Chelicerata</taxon>
        <taxon>Arachnida</taxon>
        <taxon>Araneae</taxon>
        <taxon>Araneomorphae</taxon>
        <taxon>Entelegynae</taxon>
        <taxon>Araneoidea</taxon>
        <taxon>Araneidae</taxon>
        <taxon>Araneus</taxon>
    </lineage>
</organism>
<feature type="transmembrane region" description="Helical" evidence="6">
    <location>
        <begin position="56"/>
        <end position="77"/>
    </location>
</feature>
<keyword evidence="5 6" id="KW-0472">Membrane</keyword>
<name>A0A4Y2TAE5_ARAVE</name>
<dbReference type="GO" id="GO:0050909">
    <property type="term" value="P:sensory perception of taste"/>
    <property type="evidence" value="ECO:0007669"/>
    <property type="project" value="InterPro"/>
</dbReference>
<feature type="transmembrane region" description="Helical" evidence="6">
    <location>
        <begin position="20"/>
        <end position="44"/>
    </location>
</feature>
<comment type="caution">
    <text evidence="7">The sequence shown here is derived from an EMBL/GenBank/DDBJ whole genome shotgun (WGS) entry which is preliminary data.</text>
</comment>
<dbReference type="Proteomes" id="UP000499080">
    <property type="component" value="Unassembled WGS sequence"/>
</dbReference>
<evidence type="ECO:0000313" key="8">
    <source>
        <dbReference type="Proteomes" id="UP000499080"/>
    </source>
</evidence>
<comment type="subcellular location">
    <subcellularLocation>
        <location evidence="1">Cell membrane</location>
        <topology evidence="1">Multi-pass membrane protein</topology>
    </subcellularLocation>
</comment>
<keyword evidence="2" id="KW-1003">Cell membrane</keyword>
<proteinExistence type="predicted"/>
<evidence type="ECO:0000256" key="6">
    <source>
        <dbReference type="SAM" id="Phobius"/>
    </source>
</evidence>
<reference evidence="7 8" key="1">
    <citation type="journal article" date="2019" name="Sci. Rep.">
        <title>Orb-weaving spider Araneus ventricosus genome elucidates the spidroin gene catalogue.</title>
        <authorList>
            <person name="Kono N."/>
            <person name="Nakamura H."/>
            <person name="Ohtoshi R."/>
            <person name="Moran D.A.P."/>
            <person name="Shinohara A."/>
            <person name="Yoshida Y."/>
            <person name="Fujiwara M."/>
            <person name="Mori M."/>
            <person name="Tomita M."/>
            <person name="Arakawa K."/>
        </authorList>
    </citation>
    <scope>NUCLEOTIDE SEQUENCE [LARGE SCALE GENOMIC DNA]</scope>
</reference>
<dbReference type="GO" id="GO:0005886">
    <property type="term" value="C:plasma membrane"/>
    <property type="evidence" value="ECO:0007669"/>
    <property type="project" value="UniProtKB-SubCell"/>
</dbReference>
<keyword evidence="8" id="KW-1185">Reference proteome</keyword>
<keyword evidence="4 6" id="KW-1133">Transmembrane helix</keyword>
<feature type="transmembrane region" description="Helical" evidence="6">
    <location>
        <begin position="117"/>
        <end position="139"/>
    </location>
</feature>
<evidence type="ECO:0000256" key="2">
    <source>
        <dbReference type="ARBA" id="ARBA00022475"/>
    </source>
</evidence>
<dbReference type="Pfam" id="PF08395">
    <property type="entry name" value="7tm_7"/>
    <property type="match status" value="1"/>
</dbReference>
<dbReference type="EMBL" id="BGPR01026885">
    <property type="protein sequence ID" value="GBN96950.1"/>
    <property type="molecule type" value="Genomic_DNA"/>
</dbReference>
<evidence type="ECO:0000256" key="5">
    <source>
        <dbReference type="ARBA" id="ARBA00023136"/>
    </source>
</evidence>
<gene>
    <name evidence="7" type="ORF">AVEN_143836_1</name>
</gene>
<dbReference type="InterPro" id="IPR013604">
    <property type="entry name" value="7TM_chemorcpt"/>
</dbReference>